<evidence type="ECO:0000259" key="3">
    <source>
        <dbReference type="SMART" id="SM00166"/>
    </source>
</evidence>
<dbReference type="GO" id="GO:0072671">
    <property type="term" value="P:mitochondria-associated ubiquitin-dependent protein catabolic process"/>
    <property type="evidence" value="ECO:0007669"/>
    <property type="project" value="EnsemblFungi"/>
</dbReference>
<feature type="domain" description="UBX" evidence="3">
    <location>
        <begin position="469"/>
        <end position="617"/>
    </location>
</feature>
<dbReference type="GO" id="GO:0036503">
    <property type="term" value="P:ERAD pathway"/>
    <property type="evidence" value="ECO:0007669"/>
    <property type="project" value="EnsemblFungi"/>
</dbReference>
<dbReference type="STRING" id="1071383.J7RV70"/>
<reference evidence="4 5" key="1">
    <citation type="journal article" date="2011" name="Proc. Natl. Acad. Sci. U.S.A.">
        <title>Evolutionary erosion of yeast sex chromosomes by mating-type switching accidents.</title>
        <authorList>
            <person name="Gordon J.L."/>
            <person name="Armisen D."/>
            <person name="Proux-Wera E."/>
            <person name="Oheigeartaigh S.S."/>
            <person name="Byrne K.P."/>
            <person name="Wolfe K.H."/>
        </authorList>
    </citation>
    <scope>NUCLEOTIDE SEQUENCE [LARGE SCALE GENOMIC DNA]</scope>
    <source>
        <strain evidence="5">ATCC MYA-139 / BCRC 22969 / CBS 8797 / CCRC 22969 / KCTC 17520 / NBRC 10181 / NCYC 3082</strain>
    </source>
</reference>
<reference evidence="5" key="2">
    <citation type="submission" date="2012-08" db="EMBL/GenBank/DDBJ databases">
        <title>Genome sequence of Kazachstania naganishii.</title>
        <authorList>
            <person name="Gordon J.L."/>
            <person name="Armisen D."/>
            <person name="Proux-Wera E."/>
            <person name="OhEigeartaigh S.S."/>
            <person name="Byrne K.P."/>
            <person name="Wolfe K.H."/>
        </authorList>
    </citation>
    <scope>NUCLEOTIDE SEQUENCE [LARGE SCALE GENOMIC DNA]</scope>
    <source>
        <strain evidence="5">ATCC MYA-139 / BCRC 22969 / CBS 8797 / CCRC 22969 / KCTC 17520 / NBRC 10181 / NCYC 3082</strain>
    </source>
</reference>
<evidence type="ECO:0000313" key="5">
    <source>
        <dbReference type="Proteomes" id="UP000006310"/>
    </source>
</evidence>
<name>J7RV70_HUIN7</name>
<feature type="compositionally biased region" description="Polar residues" evidence="2">
    <location>
        <begin position="95"/>
        <end position="106"/>
    </location>
</feature>
<dbReference type="Proteomes" id="UP000006310">
    <property type="component" value="Chromosome 2"/>
</dbReference>
<dbReference type="GO" id="GO:0000839">
    <property type="term" value="C:Hrd1p ubiquitin ligase ERAD-L complex"/>
    <property type="evidence" value="ECO:0007669"/>
    <property type="project" value="EnsemblFungi"/>
</dbReference>
<dbReference type="InterPro" id="IPR001012">
    <property type="entry name" value="UBX_dom"/>
</dbReference>
<dbReference type="GO" id="GO:0005886">
    <property type="term" value="C:plasma membrane"/>
    <property type="evidence" value="ECO:0007669"/>
    <property type="project" value="EnsemblFungi"/>
</dbReference>
<sequence>MPVISHRGEEFHLAHDEEDKLNQFQSITSFTEDDLPLIVKLLRNHGWQLEPALSRYFDGDWRENLSLTETPAAPPMRSPSPSPPTQPQQRRGSIESGSPTPRISRSVSATDNLAGFDTSMLVPTLPVVHSLPANYKDRFQLVGLNRARELTQQPNPLMIILLFIPNTLLKLVSLLWSLLSKLHIGSTNVQKPKIFRVPKQATTESNEVRVGELIEDEDLAHRLEGVLGERPAFNDALQSCKEEFKYMLVLLVGNVRQPPPTEDAEVVDEKAETVAAVEEVDSNSMKFLRNVVCDNGTLKLLEDYKDEMIVYLGSVIELEPWLITRDLKIKYTPEAFLIGNVLNSNGSVNGATKLSVLSKLRVTSARRFQNSLKLTLDKFNPEMTVNRTEHHELRTARKIRQMQEEAYQNSLMEDKMKAERRKIKEQEEALEQQLLAKRESEAKMAETLRQLQWLEKCIDVMETHGEGQQKADTGKYATLQIRTSEGTRFVCKFVGDTTLHSVYINVGCHLYLNNNSPDQEAWAKSVIAKIKELMRSDSVLCFKDIESAEDDLDDLDIAKLIREELAKHTDGAQTPAEISFDFELVSPFPRYKVPTNEKLKLREVSQLWPNGSLLVENIIEEDDEGEEGTTDDSE</sequence>
<dbReference type="GO" id="GO:0030674">
    <property type="term" value="F:protein-macromolecule adaptor activity"/>
    <property type="evidence" value="ECO:0007669"/>
    <property type="project" value="EnsemblFungi"/>
</dbReference>
<dbReference type="AlphaFoldDB" id="J7RV70"/>
<dbReference type="eggNOG" id="KOG1363">
    <property type="taxonomic scope" value="Eukaryota"/>
</dbReference>
<keyword evidence="1" id="KW-0175">Coiled coil</keyword>
<dbReference type="OMA" id="FYMFIEL"/>
<accession>J7RV70</accession>
<feature type="coiled-coil region" evidence="1">
    <location>
        <begin position="408"/>
        <end position="443"/>
    </location>
</feature>
<dbReference type="GO" id="GO:0000837">
    <property type="term" value="C:Doa10p ubiquitin ligase complex"/>
    <property type="evidence" value="ECO:0007669"/>
    <property type="project" value="EnsemblFungi"/>
</dbReference>
<dbReference type="GO" id="GO:0034982">
    <property type="term" value="P:mitochondrial protein processing"/>
    <property type="evidence" value="ECO:0007669"/>
    <property type="project" value="EnsemblFungi"/>
</dbReference>
<evidence type="ECO:0000256" key="2">
    <source>
        <dbReference type="SAM" id="MobiDB-lite"/>
    </source>
</evidence>
<dbReference type="EMBL" id="HE978315">
    <property type="protein sequence ID" value="CCK68802.1"/>
    <property type="molecule type" value="Genomic_DNA"/>
</dbReference>
<protein>
    <recommendedName>
        <fullName evidence="3">UBX domain-containing protein</fullName>
    </recommendedName>
</protein>
<dbReference type="PANTHER" id="PTHR23322">
    <property type="entry name" value="FAS-ASSOCIATED PROTEIN"/>
    <property type="match status" value="1"/>
</dbReference>
<evidence type="ECO:0000313" key="4">
    <source>
        <dbReference type="EMBL" id="CCK68802.1"/>
    </source>
</evidence>
<feature type="compositionally biased region" description="Pro residues" evidence="2">
    <location>
        <begin position="72"/>
        <end position="86"/>
    </location>
</feature>
<dbReference type="GO" id="GO:0005739">
    <property type="term" value="C:mitochondrion"/>
    <property type="evidence" value="ECO:0007669"/>
    <property type="project" value="GOC"/>
</dbReference>
<dbReference type="InterPro" id="IPR050730">
    <property type="entry name" value="UBX_domain-protein"/>
</dbReference>
<feature type="region of interest" description="Disordered" evidence="2">
    <location>
        <begin position="69"/>
        <end position="106"/>
    </location>
</feature>
<dbReference type="GO" id="GO:0005811">
    <property type="term" value="C:lipid droplet"/>
    <property type="evidence" value="ECO:0007669"/>
    <property type="project" value="EnsemblFungi"/>
</dbReference>
<dbReference type="SMART" id="SM00166">
    <property type="entry name" value="UBX"/>
    <property type="match status" value="1"/>
</dbReference>
<dbReference type="Pfam" id="PF14555">
    <property type="entry name" value="UBA_4"/>
    <property type="match status" value="1"/>
</dbReference>
<proteinExistence type="predicted"/>
<dbReference type="OrthoDB" id="1026733at2759"/>
<dbReference type="GO" id="GO:0034389">
    <property type="term" value="P:lipid droplet organization"/>
    <property type="evidence" value="ECO:0007669"/>
    <property type="project" value="EnsemblFungi"/>
</dbReference>
<dbReference type="HOGENOM" id="CLU_414514_0_0_1"/>
<gene>
    <name evidence="4" type="primary">KNAG0B03600</name>
    <name evidence="4" type="ordered locus">KNAG_0B03600</name>
</gene>
<organism evidence="4 5">
    <name type="scientific">Huiozyma naganishii (strain ATCC MYA-139 / BCRC 22969 / CBS 8797 / KCTC 17520 / NBRC 10181 / NCYC 3082 / Yp74L-3)</name>
    <name type="common">Yeast</name>
    <name type="synonym">Kazachstania naganishii</name>
    <dbReference type="NCBI Taxonomy" id="1071383"/>
    <lineage>
        <taxon>Eukaryota</taxon>
        <taxon>Fungi</taxon>
        <taxon>Dikarya</taxon>
        <taxon>Ascomycota</taxon>
        <taxon>Saccharomycotina</taxon>
        <taxon>Saccharomycetes</taxon>
        <taxon>Saccharomycetales</taxon>
        <taxon>Saccharomycetaceae</taxon>
        <taxon>Huiozyma</taxon>
    </lineage>
</organism>
<dbReference type="Gene3D" id="1.10.8.10">
    <property type="entry name" value="DNA helicase RuvA subunit, C-terminal domain"/>
    <property type="match status" value="1"/>
</dbReference>
<dbReference type="GeneID" id="34524452"/>
<dbReference type="GO" id="GO:0043130">
    <property type="term" value="F:ubiquitin binding"/>
    <property type="evidence" value="ECO:0007669"/>
    <property type="project" value="TreeGrafter"/>
</dbReference>
<evidence type="ECO:0000256" key="1">
    <source>
        <dbReference type="SAM" id="Coils"/>
    </source>
</evidence>
<dbReference type="Gene3D" id="3.10.20.90">
    <property type="entry name" value="Phosphatidylinositol 3-kinase Catalytic Subunit, Chain A, domain 1"/>
    <property type="match status" value="1"/>
</dbReference>
<keyword evidence="5" id="KW-1185">Reference proteome</keyword>
<dbReference type="RefSeq" id="XP_022463048.1">
    <property type="nucleotide sequence ID" value="XM_022606344.1"/>
</dbReference>
<dbReference type="KEGG" id="kng:KNAG_0B03600"/>
<dbReference type="PANTHER" id="PTHR23322:SF1">
    <property type="entry name" value="FAS-ASSOCIATED FACTOR 2"/>
    <property type="match status" value="1"/>
</dbReference>